<keyword evidence="2" id="KW-0378">Hydrolase</keyword>
<dbReference type="InterPro" id="IPR004843">
    <property type="entry name" value="Calcineurin-like_PHP"/>
</dbReference>
<dbReference type="GO" id="GO:0016787">
    <property type="term" value="F:hydrolase activity"/>
    <property type="evidence" value="ECO:0007669"/>
    <property type="project" value="UniProtKB-KW"/>
</dbReference>
<dbReference type="NCBIfam" id="TIGR03729">
    <property type="entry name" value="acc_ester"/>
    <property type="match status" value="1"/>
</dbReference>
<proteinExistence type="predicted"/>
<dbReference type="InterPro" id="IPR022302">
    <property type="entry name" value="Phosphoesterase_putative"/>
</dbReference>
<evidence type="ECO:0000259" key="1">
    <source>
        <dbReference type="Pfam" id="PF00149"/>
    </source>
</evidence>
<dbReference type="Pfam" id="PF00149">
    <property type="entry name" value="Metallophos"/>
    <property type="match status" value="1"/>
</dbReference>
<gene>
    <name evidence="2" type="ORF">BUZ01_04500</name>
</gene>
<sequence>MNIGVISDLHIDRHQKLEPNDYLQVLVKVITTRELDLLLIAGDISNHYKLTAKFINNLEQLAAIKVLFIPGNHDYWTTEADATSSDILQFYMSMEQCSIGKPYHLNDDWAIVGNTGWYDYSYADPKFSLEKIAKRKYYGATWQDKVKIDWAIEDRKLSMIAANQTIKDIEQVKQKKIILMTHIVTHPKFAVPTPHRIFDYFNAFIGTSDFESIYQSYNIKYSIMGHVHFRNSFKEQGVTYICPCLGYSREWRTADIENEIRHALYQFSV</sequence>
<evidence type="ECO:0000313" key="3">
    <source>
        <dbReference type="Proteomes" id="UP000283576"/>
    </source>
</evidence>
<dbReference type="PANTHER" id="PTHR36492">
    <property type="match status" value="1"/>
</dbReference>
<name>A0A418HQY8_STAGA</name>
<dbReference type="Gene3D" id="3.60.21.10">
    <property type="match status" value="1"/>
</dbReference>
<dbReference type="SUPFAM" id="SSF56300">
    <property type="entry name" value="Metallo-dependent phosphatases"/>
    <property type="match status" value="1"/>
</dbReference>
<dbReference type="InterPro" id="IPR052963">
    <property type="entry name" value="Pantetheine_PDE"/>
</dbReference>
<evidence type="ECO:0000313" key="2">
    <source>
        <dbReference type="EMBL" id="RIL43893.1"/>
    </source>
</evidence>
<dbReference type="Proteomes" id="UP000283576">
    <property type="component" value="Unassembled WGS sequence"/>
</dbReference>
<dbReference type="PANTHER" id="PTHR36492:SF2">
    <property type="entry name" value="[ACYL-CARRIER-PROTEIN] PHOSPHODIESTERASE PPTH"/>
    <property type="match status" value="1"/>
</dbReference>
<dbReference type="InterPro" id="IPR029052">
    <property type="entry name" value="Metallo-depent_PP-like"/>
</dbReference>
<dbReference type="AlphaFoldDB" id="A0A418HQY8"/>
<reference evidence="2 3" key="1">
    <citation type="journal article" date="2016" name="Front. Microbiol.">
        <title>Comprehensive Phylogenetic Analysis of Bovine Non-aureus Staphylococci Species Based on Whole-Genome Sequencing.</title>
        <authorList>
            <person name="Naushad S."/>
            <person name="Barkema H.W."/>
            <person name="Luby C."/>
            <person name="Condas L.A."/>
            <person name="Nobrega D.B."/>
            <person name="Carson D.A."/>
            <person name="De Buck J."/>
        </authorList>
    </citation>
    <scope>NUCLEOTIDE SEQUENCE [LARGE SCALE GENOMIC DNA]</scope>
    <source>
        <strain evidence="2 3">SNUC 1388</strain>
    </source>
</reference>
<dbReference type="RefSeq" id="WP_107527704.1">
    <property type="nucleotide sequence ID" value="NZ_PYYD01000124.1"/>
</dbReference>
<comment type="caution">
    <text evidence="2">The sequence shown here is derived from an EMBL/GenBank/DDBJ whole genome shotgun (WGS) entry which is preliminary data.</text>
</comment>
<dbReference type="EMBL" id="QXRZ01000002">
    <property type="protein sequence ID" value="RIL43893.1"/>
    <property type="molecule type" value="Genomic_DNA"/>
</dbReference>
<protein>
    <submittedName>
        <fullName evidence="2">Phosphohydrolase</fullName>
    </submittedName>
</protein>
<feature type="domain" description="Calcineurin-like phosphoesterase" evidence="1">
    <location>
        <begin position="1"/>
        <end position="228"/>
    </location>
</feature>
<accession>A0A418HQY8</accession>
<organism evidence="2 3">
    <name type="scientific">Staphylococcus gallinarum</name>
    <dbReference type="NCBI Taxonomy" id="1293"/>
    <lineage>
        <taxon>Bacteria</taxon>
        <taxon>Bacillati</taxon>
        <taxon>Bacillota</taxon>
        <taxon>Bacilli</taxon>
        <taxon>Bacillales</taxon>
        <taxon>Staphylococcaceae</taxon>
        <taxon>Staphylococcus</taxon>
    </lineage>
</organism>